<dbReference type="AlphaFoldDB" id="A0A160LJ47"/>
<name>A0A160LJ47_BACTI</name>
<sequence length="172" mass="19402">MGMQTDIIQSAVTVIDLAKIKGLIGLEDTYVVEVEKLGVGIFKDTYSIMTKENYKLARYRKAEHLFRLLREIDLELEPVLTAQTRHHGKVTILKSPKEFKLEVINSPKKFPKTSIKKARGIVSGRIVDVALDVKENEIVLYQPKSICIRNGFNETGGVLEFSKENGSLNIIK</sequence>
<protein>
    <submittedName>
        <fullName evidence="1">Uncharacterized protein</fullName>
    </submittedName>
</protein>
<reference evidence="1" key="1">
    <citation type="journal article" date="2017" name="Res. Microbiol.">
        <title>Comparative genomics of extrachromosomal elements in Bacillus thuringiensis subsp. israelensis.</title>
        <authorList>
            <person name="Bolotin A."/>
            <person name="Gillis A."/>
            <person name="Sanchis V."/>
            <person name="Nielsen-LeRoux C."/>
            <person name="Mahillon J."/>
            <person name="Lereclus D."/>
            <person name="Sorokin A."/>
        </authorList>
    </citation>
    <scope>NUCLEOTIDE SEQUENCE</scope>
    <source>
        <strain evidence="1">AM65-52</strain>
        <plasmid evidence="1">pAM65-52-2-350K</plasmid>
    </source>
</reference>
<keyword evidence="1" id="KW-0614">Plasmid</keyword>
<proteinExistence type="predicted"/>
<accession>A0A160LJ47</accession>
<geneLocation type="plasmid" evidence="1">
    <name>pAM65-52-2-350K</name>
</geneLocation>
<dbReference type="EMBL" id="CP013277">
    <property type="protein sequence ID" value="AND28217.1"/>
    <property type="molecule type" value="Genomic_DNA"/>
</dbReference>
<gene>
    <name evidence="1" type="ORF">ATN07_31445</name>
</gene>
<evidence type="ECO:0000313" key="1">
    <source>
        <dbReference type="EMBL" id="AND28217.1"/>
    </source>
</evidence>
<organism evidence="1">
    <name type="scientific">Bacillus thuringiensis subsp. israelensis</name>
    <dbReference type="NCBI Taxonomy" id="1430"/>
    <lineage>
        <taxon>Bacteria</taxon>
        <taxon>Bacillati</taxon>
        <taxon>Bacillota</taxon>
        <taxon>Bacilli</taxon>
        <taxon>Bacillales</taxon>
        <taxon>Bacillaceae</taxon>
        <taxon>Bacillus</taxon>
        <taxon>Bacillus cereus group</taxon>
    </lineage>
</organism>